<dbReference type="SUPFAM" id="SSF55874">
    <property type="entry name" value="ATPase domain of HSP90 chaperone/DNA topoisomerase II/histidine kinase"/>
    <property type="match status" value="1"/>
</dbReference>
<evidence type="ECO:0000256" key="1">
    <source>
        <dbReference type="ARBA" id="ARBA00000085"/>
    </source>
</evidence>
<sequence length="615" mass="65605">MGYSPRRSSRRSCRGVEGTGHVHRPTVPAWSAGTIARALVVAVFVVDLLVCGLVGHALRQSRAHHRDRAVVATRNLSAALEQYLGGLVDKIDLSLVAIVDEYERELASGGVDGAALDAYLARQRRRLLEVDAIRTVDARGDIDHGDDVRPGARANVADRAFFTRLRDETGAGLLVSEPVIGRLKGKPEIVFARRITRPDGSFAGVATAVVAVDGIGRTFSTLDLGRRGVVVLRDEQLGLVVRQAAEGTRIAIGDRTVSPELQRFVRERRTEATYAGVAVDGIERTFTFRRLARYPLFVIVGLAFDDYLGEWWQELAGALGFLVLFVVLTAVAASSAVRAWRRRDAAVRALASEEAQRRELEARMQEAERMASLGTLAAGVAHEVNNPLTYVLSNVGFAVEQLRATEAGWSARPEGASLREAAAALQEALSGAESVRHIVRDLKTFSRADGERVAPVDLNRVVEACLKMSASVTAGRARVVRRLGDVPLVLANEARLGQVVLNLVVNAAQAIPGGPAAAHEIAVSTARADGGRVVLEVRDTGTGIAPDVLPRIFDPFFTTKGVREGTGLGLSICHGIVKAFGGEIRVETAVGRGSAFRVLLPAVAGDFAGAGAASC</sequence>
<gene>
    <name evidence="7" type="ORF">AMOR_53220</name>
</gene>
<dbReference type="InterPro" id="IPR036097">
    <property type="entry name" value="HisK_dim/P_sf"/>
</dbReference>
<feature type="coiled-coil region" evidence="4">
    <location>
        <begin position="343"/>
        <end position="370"/>
    </location>
</feature>
<dbReference type="EMBL" id="AP025591">
    <property type="protein sequence ID" value="BDG06326.1"/>
    <property type="molecule type" value="Genomic_DNA"/>
</dbReference>
<feature type="transmembrane region" description="Helical" evidence="5">
    <location>
        <begin position="35"/>
        <end position="58"/>
    </location>
</feature>
<protein>
    <recommendedName>
        <fullName evidence="2">histidine kinase</fullName>
        <ecNumber evidence="2">2.7.13.3</ecNumber>
    </recommendedName>
</protein>
<evidence type="ECO:0000256" key="5">
    <source>
        <dbReference type="SAM" id="Phobius"/>
    </source>
</evidence>
<proteinExistence type="predicted"/>
<dbReference type="CDD" id="cd12915">
    <property type="entry name" value="PDC2_DGC_like"/>
    <property type="match status" value="1"/>
</dbReference>
<dbReference type="InterPro" id="IPR005467">
    <property type="entry name" value="His_kinase_dom"/>
</dbReference>
<feature type="transmembrane region" description="Helical" evidence="5">
    <location>
        <begin position="315"/>
        <end position="333"/>
    </location>
</feature>
<evidence type="ECO:0000313" key="7">
    <source>
        <dbReference type="EMBL" id="BDG06326.1"/>
    </source>
</evidence>
<organism evidence="7 8">
    <name type="scientific">Anaeromyxobacter oryzae</name>
    <dbReference type="NCBI Taxonomy" id="2918170"/>
    <lineage>
        <taxon>Bacteria</taxon>
        <taxon>Pseudomonadati</taxon>
        <taxon>Myxococcota</taxon>
        <taxon>Myxococcia</taxon>
        <taxon>Myxococcales</taxon>
        <taxon>Cystobacterineae</taxon>
        <taxon>Anaeromyxobacteraceae</taxon>
        <taxon>Anaeromyxobacter</taxon>
    </lineage>
</organism>
<keyword evidence="8" id="KW-1185">Reference proteome</keyword>
<dbReference type="CDD" id="cd12914">
    <property type="entry name" value="PDC1_DGC_like"/>
    <property type="match status" value="1"/>
</dbReference>
<evidence type="ECO:0000259" key="6">
    <source>
        <dbReference type="PROSITE" id="PS50109"/>
    </source>
</evidence>
<dbReference type="PROSITE" id="PS50109">
    <property type="entry name" value="HIS_KIN"/>
    <property type="match status" value="1"/>
</dbReference>
<dbReference type="Proteomes" id="UP001162891">
    <property type="component" value="Chromosome"/>
</dbReference>
<evidence type="ECO:0000256" key="2">
    <source>
        <dbReference type="ARBA" id="ARBA00012438"/>
    </source>
</evidence>
<dbReference type="CDD" id="cd00082">
    <property type="entry name" value="HisKA"/>
    <property type="match status" value="1"/>
</dbReference>
<keyword evidence="5" id="KW-0472">Membrane</keyword>
<dbReference type="PRINTS" id="PR00344">
    <property type="entry name" value="BCTRLSENSOR"/>
</dbReference>
<dbReference type="PANTHER" id="PTHR43065:SF42">
    <property type="entry name" value="TWO-COMPONENT SENSOR PPRA"/>
    <property type="match status" value="1"/>
</dbReference>
<evidence type="ECO:0000313" key="8">
    <source>
        <dbReference type="Proteomes" id="UP001162891"/>
    </source>
</evidence>
<dbReference type="InterPro" id="IPR004358">
    <property type="entry name" value="Sig_transdc_His_kin-like_C"/>
</dbReference>
<name>A0ABM7X3F5_9BACT</name>
<dbReference type="SMART" id="SM00388">
    <property type="entry name" value="HisKA"/>
    <property type="match status" value="1"/>
</dbReference>
<feature type="transmembrane region" description="Helical" evidence="5">
    <location>
        <begin position="291"/>
        <end position="309"/>
    </location>
</feature>
<dbReference type="PANTHER" id="PTHR43065">
    <property type="entry name" value="SENSOR HISTIDINE KINASE"/>
    <property type="match status" value="1"/>
</dbReference>
<keyword evidence="5" id="KW-0812">Transmembrane</keyword>
<evidence type="ECO:0000256" key="3">
    <source>
        <dbReference type="ARBA" id="ARBA00022553"/>
    </source>
</evidence>
<dbReference type="Pfam" id="PF02518">
    <property type="entry name" value="HATPase_c"/>
    <property type="match status" value="1"/>
</dbReference>
<keyword evidence="3" id="KW-0597">Phosphoprotein</keyword>
<keyword evidence="4" id="KW-0175">Coiled coil</keyword>
<dbReference type="InterPro" id="IPR036890">
    <property type="entry name" value="HATPase_C_sf"/>
</dbReference>
<dbReference type="EC" id="2.7.13.3" evidence="2"/>
<comment type="catalytic activity">
    <reaction evidence="1">
        <text>ATP + protein L-histidine = ADP + protein N-phospho-L-histidine.</text>
        <dbReference type="EC" id="2.7.13.3"/>
    </reaction>
</comment>
<evidence type="ECO:0000256" key="4">
    <source>
        <dbReference type="SAM" id="Coils"/>
    </source>
</evidence>
<dbReference type="Gene3D" id="1.10.287.130">
    <property type="match status" value="1"/>
</dbReference>
<keyword evidence="5" id="KW-1133">Transmembrane helix</keyword>
<dbReference type="InterPro" id="IPR003594">
    <property type="entry name" value="HATPase_dom"/>
</dbReference>
<reference evidence="8" key="1">
    <citation type="journal article" date="2022" name="Int. J. Syst. Evol. Microbiol.">
        <title>Anaeromyxobacter oryzae sp. nov., Anaeromyxobacter diazotrophicus sp. nov. and Anaeromyxobacter paludicola sp. nov., isolated from paddy soils.</title>
        <authorList>
            <person name="Itoh H."/>
            <person name="Xu Z."/>
            <person name="Mise K."/>
            <person name="Masuda Y."/>
            <person name="Ushijima N."/>
            <person name="Hayakawa C."/>
            <person name="Shiratori Y."/>
            <person name="Senoo K."/>
        </authorList>
    </citation>
    <scope>NUCLEOTIDE SEQUENCE [LARGE SCALE GENOMIC DNA]</scope>
    <source>
        <strain evidence="8">Red232</strain>
    </source>
</reference>
<dbReference type="Gene3D" id="3.30.450.20">
    <property type="entry name" value="PAS domain"/>
    <property type="match status" value="2"/>
</dbReference>
<dbReference type="SMART" id="SM00387">
    <property type="entry name" value="HATPase_c"/>
    <property type="match status" value="1"/>
</dbReference>
<feature type="domain" description="Histidine kinase" evidence="6">
    <location>
        <begin position="379"/>
        <end position="604"/>
    </location>
</feature>
<dbReference type="Gene3D" id="3.30.565.10">
    <property type="entry name" value="Histidine kinase-like ATPase, C-terminal domain"/>
    <property type="match status" value="1"/>
</dbReference>
<accession>A0ABM7X3F5</accession>
<dbReference type="SUPFAM" id="SSF47384">
    <property type="entry name" value="Homodimeric domain of signal transducing histidine kinase"/>
    <property type="match status" value="1"/>
</dbReference>
<dbReference type="InterPro" id="IPR003661">
    <property type="entry name" value="HisK_dim/P_dom"/>
</dbReference>